<keyword evidence="11" id="KW-1133">Transmembrane helix</keyword>
<keyword evidence="9 11" id="KW-0472">Membrane</keyword>
<evidence type="ECO:0000256" key="11">
    <source>
        <dbReference type="SAM" id="Phobius"/>
    </source>
</evidence>
<dbReference type="Pfam" id="PF01203">
    <property type="entry name" value="T2SSN"/>
    <property type="match status" value="1"/>
</dbReference>
<gene>
    <name evidence="12" type="ORF">EV676_110114</name>
</gene>
<evidence type="ECO:0000256" key="5">
    <source>
        <dbReference type="ARBA" id="ARBA00022475"/>
    </source>
</evidence>
<comment type="similarity">
    <text evidence="2">Belongs to the GSP N family.</text>
</comment>
<evidence type="ECO:0000313" key="13">
    <source>
        <dbReference type="Proteomes" id="UP000294772"/>
    </source>
</evidence>
<keyword evidence="6" id="KW-0997">Cell inner membrane</keyword>
<evidence type="ECO:0000313" key="12">
    <source>
        <dbReference type="EMBL" id="TCP04827.1"/>
    </source>
</evidence>
<evidence type="ECO:0000256" key="8">
    <source>
        <dbReference type="ARBA" id="ARBA00022927"/>
    </source>
</evidence>
<keyword evidence="7 11" id="KW-0812">Transmembrane</keyword>
<proteinExistence type="inferred from homology"/>
<dbReference type="AlphaFoldDB" id="A0AA46DB76"/>
<feature type="transmembrane region" description="Helical" evidence="11">
    <location>
        <begin position="54"/>
        <end position="77"/>
    </location>
</feature>
<evidence type="ECO:0000256" key="3">
    <source>
        <dbReference type="ARBA" id="ARBA00021563"/>
    </source>
</evidence>
<keyword evidence="8" id="KW-0653">Protein transport</keyword>
<comment type="subcellular location">
    <subcellularLocation>
        <location evidence="1">Cell inner membrane</location>
    </subcellularLocation>
</comment>
<keyword evidence="4" id="KW-0813">Transport</keyword>
<name>A0AA46DB76_9BURK</name>
<evidence type="ECO:0000256" key="6">
    <source>
        <dbReference type="ARBA" id="ARBA00022519"/>
    </source>
</evidence>
<sequence length="307" mass="32686">MKLRLPALAGRRRRRVPPSRFGVSRFGTSQFSPSRLDATRPTVMTRRQLAARRWGIAGGIVGALAALVAFAPATWLASAVARTTDHRVLLAQADGTVWSGNAVLVLTGGPGSRDAATLPGRLSWTLRLAGTALQLDLRQDCCINGTASLQVRPGLGRTEITLLPRPDWVAQWPSGLLGGLGTPWNTLQLGGAIRLSSPGISFQQVAGRWQVQGRADIDVLNASSPLTTVEQLGSYRLSLFSNPEGLVQTALSTTEGALQLSGEGIWGPTGMRFRGEARASEGNEEALNNLLNIIGRRQGERSIISIG</sequence>
<dbReference type="EMBL" id="SLXF01000010">
    <property type="protein sequence ID" value="TCP04827.1"/>
    <property type="molecule type" value="Genomic_DNA"/>
</dbReference>
<evidence type="ECO:0000256" key="4">
    <source>
        <dbReference type="ARBA" id="ARBA00022448"/>
    </source>
</evidence>
<dbReference type="InterPro" id="IPR022792">
    <property type="entry name" value="T2SS_protein-GspN"/>
</dbReference>
<dbReference type="RefSeq" id="WP_243654622.1">
    <property type="nucleotide sequence ID" value="NZ_CP110416.1"/>
</dbReference>
<evidence type="ECO:0000256" key="2">
    <source>
        <dbReference type="ARBA" id="ARBA00007208"/>
    </source>
</evidence>
<dbReference type="GO" id="GO:0015627">
    <property type="term" value="C:type II protein secretion system complex"/>
    <property type="evidence" value="ECO:0007669"/>
    <property type="project" value="InterPro"/>
</dbReference>
<evidence type="ECO:0000256" key="7">
    <source>
        <dbReference type="ARBA" id="ARBA00022692"/>
    </source>
</evidence>
<evidence type="ECO:0000256" key="1">
    <source>
        <dbReference type="ARBA" id="ARBA00004533"/>
    </source>
</evidence>
<dbReference type="GO" id="GO:0005886">
    <property type="term" value="C:plasma membrane"/>
    <property type="evidence" value="ECO:0007669"/>
    <property type="project" value="UniProtKB-SubCell"/>
</dbReference>
<dbReference type="Proteomes" id="UP000294772">
    <property type="component" value="Unassembled WGS sequence"/>
</dbReference>
<reference evidence="12 13" key="1">
    <citation type="submission" date="2019-03" db="EMBL/GenBank/DDBJ databases">
        <title>Genomic Encyclopedia of Type Strains, Phase IV (KMG-IV): sequencing the most valuable type-strain genomes for metagenomic binning, comparative biology and taxonomic classification.</title>
        <authorList>
            <person name="Goeker M."/>
        </authorList>
    </citation>
    <scope>NUCLEOTIDE SEQUENCE [LARGE SCALE GENOMIC DNA]</scope>
    <source>
        <strain evidence="12 13">DSM 15264</strain>
    </source>
</reference>
<organism evidence="12 13">
    <name type="scientific">Caldimonas thermodepolymerans</name>
    <dbReference type="NCBI Taxonomy" id="215580"/>
    <lineage>
        <taxon>Bacteria</taxon>
        <taxon>Pseudomonadati</taxon>
        <taxon>Pseudomonadota</taxon>
        <taxon>Betaproteobacteria</taxon>
        <taxon>Burkholderiales</taxon>
        <taxon>Sphaerotilaceae</taxon>
        <taxon>Caldimonas</taxon>
    </lineage>
</organism>
<keyword evidence="5" id="KW-1003">Cell membrane</keyword>
<protein>
    <recommendedName>
        <fullName evidence="3">Type II secretion system protein N</fullName>
    </recommendedName>
    <alternativeName>
        <fullName evidence="10">General secretion pathway protein N</fullName>
    </alternativeName>
</protein>
<comment type="caution">
    <text evidence="12">The sequence shown here is derived from an EMBL/GenBank/DDBJ whole genome shotgun (WGS) entry which is preliminary data.</text>
</comment>
<dbReference type="GO" id="GO:0015628">
    <property type="term" value="P:protein secretion by the type II secretion system"/>
    <property type="evidence" value="ECO:0007669"/>
    <property type="project" value="InterPro"/>
</dbReference>
<evidence type="ECO:0000256" key="9">
    <source>
        <dbReference type="ARBA" id="ARBA00023136"/>
    </source>
</evidence>
<evidence type="ECO:0000256" key="10">
    <source>
        <dbReference type="ARBA" id="ARBA00030772"/>
    </source>
</evidence>
<accession>A0AA46DB76</accession>